<dbReference type="PANTHER" id="PTHR46434">
    <property type="entry name" value="GENETIC INTERACTOR OF PROHIBITINS 3, MITOCHONDRIAL"/>
    <property type="match status" value="1"/>
</dbReference>
<proteinExistence type="predicted"/>
<dbReference type="OrthoDB" id="9773841at2"/>
<gene>
    <name evidence="2" type="ORF">CYJ57_03250</name>
</gene>
<dbReference type="CDD" id="cd01855">
    <property type="entry name" value="YqeH"/>
    <property type="match status" value="1"/>
</dbReference>
<sequence>MTNEVYQCIGCGATIQTEDPEGLGYLPASALAKGLVQESFYCQRCYRLRHYNELIDLALDEDLFLQRLSSIASDDAFVILVVDVFDVEGSIISGIQRMIGEQPFAVAVNKFDLLPKVTRQSKVKEWVRQIMNSNHLYPESVIITNGMKRSGIEALVELIEQYIHSKNIYIVGITNVGKSTLINQLIQHYGGEREIITTSNHPGTTLDMIQIPLTDEHSLIDTPGIIKKSQYAHYLSRDELKEVLPSKPLKPKTYQLKSEQTLFLGGLARIDVKTQADKAAVTLYVNSSLYIHRTKTEKASDFYEKHLGELLNPPHQKEDFPELKAQSYRLSGKEDLNISGLGWITSNAPINLTVWVPRGIAVTKRPSII</sequence>
<dbReference type="Pfam" id="PF01926">
    <property type="entry name" value="MMR_HSR1"/>
    <property type="match status" value="1"/>
</dbReference>
<dbReference type="Proteomes" id="UP000234384">
    <property type="component" value="Unassembled WGS sequence"/>
</dbReference>
<dbReference type="InterPro" id="IPR048422">
    <property type="entry name" value="NOA1/YqeH-like_C"/>
</dbReference>
<dbReference type="RefSeq" id="WP_101954057.1">
    <property type="nucleotide sequence ID" value="NZ_PKHE01000006.1"/>
</dbReference>
<dbReference type="PANTHER" id="PTHR46434:SF1">
    <property type="entry name" value="GENETIC INTERACTOR OF PROHIBITINS 3, MITOCHONDRIAL"/>
    <property type="match status" value="1"/>
</dbReference>
<reference evidence="2 3" key="1">
    <citation type="submission" date="2017-12" db="EMBL/GenBank/DDBJ databases">
        <title>Phylogenetic diversity of female urinary microbiome.</title>
        <authorList>
            <person name="Thomas-White K."/>
            <person name="Wolfe A.J."/>
        </authorList>
    </citation>
    <scope>NUCLEOTIDE SEQUENCE [LARGE SCALE GENOMIC DNA]</scope>
    <source>
        <strain evidence="2 3">UMB0898</strain>
    </source>
</reference>
<evidence type="ECO:0000259" key="1">
    <source>
        <dbReference type="PROSITE" id="PS51721"/>
    </source>
</evidence>
<comment type="caution">
    <text evidence="2">The sequence shown here is derived from an EMBL/GenBank/DDBJ whole genome shotgun (WGS) entry which is preliminary data.</text>
</comment>
<dbReference type="EMBL" id="PKHE01000006">
    <property type="protein sequence ID" value="PKY89551.1"/>
    <property type="molecule type" value="Genomic_DNA"/>
</dbReference>
<evidence type="ECO:0000313" key="3">
    <source>
        <dbReference type="Proteomes" id="UP000234384"/>
    </source>
</evidence>
<dbReference type="AlphaFoldDB" id="A0A2I1K1P6"/>
<dbReference type="NCBIfam" id="TIGR03597">
    <property type="entry name" value="GTPase_YqeH"/>
    <property type="match status" value="1"/>
</dbReference>
<dbReference type="PROSITE" id="PS51721">
    <property type="entry name" value="G_CP"/>
    <property type="match status" value="1"/>
</dbReference>
<accession>A0A2I1K1P6</accession>
<organism evidence="2 3">
    <name type="scientific">Falseniella ignava</name>
    <dbReference type="NCBI Taxonomy" id="137730"/>
    <lineage>
        <taxon>Bacteria</taxon>
        <taxon>Bacillati</taxon>
        <taxon>Bacillota</taxon>
        <taxon>Bacilli</taxon>
        <taxon>Lactobacillales</taxon>
        <taxon>Aerococcaceae</taxon>
        <taxon>Falseniella</taxon>
    </lineage>
</organism>
<protein>
    <submittedName>
        <fullName evidence="2">Ribosome biogenesis GTPase YqeH</fullName>
    </submittedName>
</protein>
<evidence type="ECO:0000313" key="2">
    <source>
        <dbReference type="EMBL" id="PKY89551.1"/>
    </source>
</evidence>
<dbReference type="InterPro" id="IPR050896">
    <property type="entry name" value="Mito_lipid_metab_GTPase"/>
</dbReference>
<name>A0A2I1K1P6_9LACT</name>
<feature type="domain" description="CP-type G" evidence="1">
    <location>
        <begin position="65"/>
        <end position="228"/>
    </location>
</feature>
<dbReference type="InterPro" id="IPR006073">
    <property type="entry name" value="GTP-bd"/>
</dbReference>
<dbReference type="Pfam" id="PF21516">
    <property type="entry name" value="YqeH-like_C"/>
    <property type="match status" value="1"/>
</dbReference>
<dbReference type="PRINTS" id="PR00326">
    <property type="entry name" value="GTP1OBG"/>
</dbReference>
<dbReference type="InterPro" id="IPR027417">
    <property type="entry name" value="P-loop_NTPase"/>
</dbReference>
<dbReference type="InterPro" id="IPR019988">
    <property type="entry name" value="GTP-bd_ribosome_bgen_YqeH"/>
</dbReference>
<dbReference type="Gene3D" id="3.40.50.300">
    <property type="entry name" value="P-loop containing nucleotide triphosphate hydrolases"/>
    <property type="match status" value="1"/>
</dbReference>
<dbReference type="SUPFAM" id="SSF52540">
    <property type="entry name" value="P-loop containing nucleoside triphosphate hydrolases"/>
    <property type="match status" value="1"/>
</dbReference>
<dbReference type="GO" id="GO:0005525">
    <property type="term" value="F:GTP binding"/>
    <property type="evidence" value="ECO:0007669"/>
    <property type="project" value="InterPro"/>
</dbReference>
<dbReference type="InterPro" id="IPR030378">
    <property type="entry name" value="G_CP_dom"/>
</dbReference>